<evidence type="ECO:0000256" key="5">
    <source>
        <dbReference type="ARBA" id="ARBA00023136"/>
    </source>
</evidence>
<accession>A0ABQ5JG71</accession>
<sequence length="139" mass="16105">MTLIKKLWTKYQSVIAYLFFGVLTTLINIVAFYVFGTVFNLYYQLANVIAWLLSVLFAFFTNKVWVFGSKFTTARAFWVEMGKFFFYRGLSLLVDAAIMGLGVSVLKIDKNLTKLLDQVVVVIINYFFSKFLIFKSTHK</sequence>
<gene>
    <name evidence="8" type="ORF">LPAF129_02270</name>
</gene>
<evidence type="ECO:0000313" key="8">
    <source>
        <dbReference type="EMBL" id="GKS80542.1"/>
    </source>
</evidence>
<evidence type="ECO:0000256" key="4">
    <source>
        <dbReference type="ARBA" id="ARBA00022989"/>
    </source>
</evidence>
<reference evidence="8" key="1">
    <citation type="journal article" date="2022" name="Int. J. Syst. Evol. Microbiol.">
        <title>A novel species of lactic acid bacteria, Ligilactobacillus pabuli sp. nov., isolated from alfalfa silage.</title>
        <authorList>
            <person name="Tohno M."/>
            <person name="Tanizawa Y."/>
            <person name="Sawada H."/>
            <person name="Sakamoto M."/>
            <person name="Ohkuma M."/>
            <person name="Kobayashi H."/>
        </authorList>
    </citation>
    <scope>NUCLEOTIDE SEQUENCE</scope>
    <source>
        <strain evidence="8">AF129</strain>
    </source>
</reference>
<dbReference type="InterPro" id="IPR051401">
    <property type="entry name" value="GtrA_CellWall_Glycosyl"/>
</dbReference>
<evidence type="ECO:0000256" key="3">
    <source>
        <dbReference type="ARBA" id="ARBA00022692"/>
    </source>
</evidence>
<comment type="subcellular location">
    <subcellularLocation>
        <location evidence="1">Membrane</location>
        <topology evidence="1">Multi-pass membrane protein</topology>
    </subcellularLocation>
</comment>
<keyword evidence="4 6" id="KW-1133">Transmembrane helix</keyword>
<dbReference type="PANTHER" id="PTHR38459">
    <property type="entry name" value="PROPHAGE BACTOPRENOL-LINKED GLUCOSE TRANSLOCASE HOMOLOG"/>
    <property type="match status" value="1"/>
</dbReference>
<comment type="caution">
    <text evidence="8">The sequence shown here is derived from an EMBL/GenBank/DDBJ whole genome shotgun (WGS) entry which is preliminary data.</text>
</comment>
<evidence type="ECO:0000313" key="9">
    <source>
        <dbReference type="Proteomes" id="UP001055149"/>
    </source>
</evidence>
<dbReference type="Pfam" id="PF04138">
    <property type="entry name" value="GtrA_DPMS_TM"/>
    <property type="match status" value="1"/>
</dbReference>
<feature type="domain" description="GtrA/DPMS transmembrane" evidence="7">
    <location>
        <begin position="17"/>
        <end position="134"/>
    </location>
</feature>
<dbReference type="InterPro" id="IPR007267">
    <property type="entry name" value="GtrA_DPMS_TM"/>
</dbReference>
<feature type="transmembrane region" description="Helical" evidence="6">
    <location>
        <begin position="41"/>
        <end position="65"/>
    </location>
</feature>
<name>A0ABQ5JG71_9LACO</name>
<proteinExistence type="inferred from homology"/>
<feature type="transmembrane region" description="Helical" evidence="6">
    <location>
        <begin position="115"/>
        <end position="134"/>
    </location>
</feature>
<evidence type="ECO:0000256" key="1">
    <source>
        <dbReference type="ARBA" id="ARBA00004141"/>
    </source>
</evidence>
<keyword evidence="3 6" id="KW-0812">Transmembrane</keyword>
<dbReference type="Proteomes" id="UP001055149">
    <property type="component" value="Unassembled WGS sequence"/>
</dbReference>
<evidence type="ECO:0000259" key="7">
    <source>
        <dbReference type="Pfam" id="PF04138"/>
    </source>
</evidence>
<feature type="transmembrane region" description="Helical" evidence="6">
    <location>
        <begin position="14"/>
        <end position="35"/>
    </location>
</feature>
<evidence type="ECO:0000256" key="6">
    <source>
        <dbReference type="SAM" id="Phobius"/>
    </source>
</evidence>
<comment type="similarity">
    <text evidence="2">Belongs to the GtrA family.</text>
</comment>
<protein>
    <submittedName>
        <fullName evidence="8">Membrane protein</fullName>
    </submittedName>
</protein>
<evidence type="ECO:0000256" key="2">
    <source>
        <dbReference type="ARBA" id="ARBA00009399"/>
    </source>
</evidence>
<organism evidence="8 9">
    <name type="scientific">Ligilactobacillus pabuli</name>
    <dbReference type="NCBI Taxonomy" id="2886039"/>
    <lineage>
        <taxon>Bacteria</taxon>
        <taxon>Bacillati</taxon>
        <taxon>Bacillota</taxon>
        <taxon>Bacilli</taxon>
        <taxon>Lactobacillales</taxon>
        <taxon>Lactobacillaceae</taxon>
        <taxon>Ligilactobacillus</taxon>
    </lineage>
</organism>
<keyword evidence="9" id="KW-1185">Reference proteome</keyword>
<dbReference type="RefSeq" id="WP_244054196.1">
    <property type="nucleotide sequence ID" value="NZ_BQXH01000002.1"/>
</dbReference>
<keyword evidence="5 6" id="KW-0472">Membrane</keyword>
<dbReference type="EMBL" id="BQXH01000002">
    <property type="protein sequence ID" value="GKS80542.1"/>
    <property type="molecule type" value="Genomic_DNA"/>
</dbReference>
<feature type="transmembrane region" description="Helical" evidence="6">
    <location>
        <begin position="85"/>
        <end position="103"/>
    </location>
</feature>
<dbReference type="PANTHER" id="PTHR38459:SF5">
    <property type="entry name" value="CELL WALL TEICHOIC ACID GLYCOSYLATION PROTEIN GTCA"/>
    <property type="match status" value="1"/>
</dbReference>